<name>A0ABQ3GVM9_9GAMM</name>
<evidence type="ECO:0000256" key="1">
    <source>
        <dbReference type="ARBA" id="ARBA00009981"/>
    </source>
</evidence>
<dbReference type="InterPro" id="IPR036165">
    <property type="entry name" value="YefM-like_sf"/>
</dbReference>
<dbReference type="NCBIfam" id="TIGR01552">
    <property type="entry name" value="phd_fam"/>
    <property type="match status" value="1"/>
</dbReference>
<evidence type="ECO:0000313" key="3">
    <source>
        <dbReference type="EMBL" id="GHD38115.1"/>
    </source>
</evidence>
<dbReference type="PANTHER" id="PTHR33713">
    <property type="entry name" value="ANTITOXIN YAFN-RELATED"/>
    <property type="match status" value="1"/>
</dbReference>
<reference evidence="4" key="1">
    <citation type="journal article" date="2019" name="Int. J. Syst. Evol. Microbiol.">
        <title>The Global Catalogue of Microorganisms (GCM) 10K type strain sequencing project: providing services to taxonomists for standard genome sequencing and annotation.</title>
        <authorList>
            <consortium name="The Broad Institute Genomics Platform"/>
            <consortium name="The Broad Institute Genome Sequencing Center for Infectious Disease"/>
            <person name="Wu L."/>
            <person name="Ma J."/>
        </authorList>
    </citation>
    <scope>NUCLEOTIDE SEQUENCE [LARGE SCALE GENOMIC DNA]</scope>
    <source>
        <strain evidence="4">KCTC 42280</strain>
    </source>
</reference>
<dbReference type="EMBL" id="BMZR01000010">
    <property type="protein sequence ID" value="GHD38115.1"/>
    <property type="molecule type" value="Genomic_DNA"/>
</dbReference>
<gene>
    <name evidence="3" type="ORF">GCM10016272_26930</name>
</gene>
<dbReference type="InterPro" id="IPR006442">
    <property type="entry name" value="Antitoxin_Phd/YefM"/>
</dbReference>
<comment type="caution">
    <text evidence="3">The sequence shown here is derived from an EMBL/GenBank/DDBJ whole genome shotgun (WGS) entry which is preliminary data.</text>
</comment>
<dbReference type="Pfam" id="PF02604">
    <property type="entry name" value="PhdYeFM_antitox"/>
    <property type="match status" value="1"/>
</dbReference>
<proteinExistence type="inferred from homology"/>
<dbReference type="PANTHER" id="PTHR33713:SF6">
    <property type="entry name" value="ANTITOXIN YEFM"/>
    <property type="match status" value="1"/>
</dbReference>
<keyword evidence="4" id="KW-1185">Reference proteome</keyword>
<dbReference type="SUPFAM" id="SSF143120">
    <property type="entry name" value="YefM-like"/>
    <property type="match status" value="1"/>
</dbReference>
<dbReference type="Proteomes" id="UP000610203">
    <property type="component" value="Unassembled WGS sequence"/>
</dbReference>
<dbReference type="Gene3D" id="3.40.1620.10">
    <property type="entry name" value="YefM-like domain"/>
    <property type="match status" value="1"/>
</dbReference>
<organism evidence="3 4">
    <name type="scientific">Psychrobacter glaciei</name>
    <dbReference type="NCBI Taxonomy" id="619771"/>
    <lineage>
        <taxon>Bacteria</taxon>
        <taxon>Pseudomonadati</taxon>
        <taxon>Pseudomonadota</taxon>
        <taxon>Gammaproteobacteria</taxon>
        <taxon>Moraxellales</taxon>
        <taxon>Moraxellaceae</taxon>
        <taxon>Psychrobacter</taxon>
    </lineage>
</organism>
<evidence type="ECO:0000313" key="4">
    <source>
        <dbReference type="Proteomes" id="UP000610203"/>
    </source>
</evidence>
<dbReference type="InterPro" id="IPR051405">
    <property type="entry name" value="phD/YefM_antitoxin"/>
</dbReference>
<accession>A0ABQ3GVM9</accession>
<sequence length="111" mass="12621">MIGHITNIIKRGVIIMDVVNYTDFRKSLAKYIDKVDTDKGPILITRQNAKPTVLMSLEEFNSYEETLHLLSSPTNAKRLRRSIADAKAGRLIEREIDAKDMPLTFDDEVDA</sequence>
<comment type="function">
    <text evidence="2">Antitoxin component of a type II toxin-antitoxin (TA) system.</text>
</comment>
<dbReference type="Gene3D" id="6.10.250.330">
    <property type="match status" value="1"/>
</dbReference>
<evidence type="ECO:0000256" key="2">
    <source>
        <dbReference type="RuleBase" id="RU362080"/>
    </source>
</evidence>
<comment type="similarity">
    <text evidence="1 2">Belongs to the phD/YefM antitoxin family.</text>
</comment>
<protein>
    <recommendedName>
        <fullName evidence="2">Antitoxin</fullName>
    </recommendedName>
</protein>